<proteinExistence type="predicted"/>
<keyword evidence="2" id="KW-0496">Mitochondrion</keyword>
<dbReference type="EMBL" id="KY774314">
    <property type="protein sequence ID" value="ART31141.1"/>
    <property type="molecule type" value="Genomic_DNA"/>
</dbReference>
<gene>
    <name evidence="2" type="ORF">AEK19_MT0914</name>
</gene>
<protein>
    <submittedName>
        <fullName evidence="2">Uncharacterized protein</fullName>
    </submittedName>
</protein>
<reference evidence="2" key="1">
    <citation type="submission" date="2017-03" db="EMBL/GenBank/DDBJ databases">
        <title>The mitochondrial genome of the carnivorous plant Utricularia reniformis (Lentibulariaceae): structure, comparative analysis and evolutionary landmarks.</title>
        <authorList>
            <person name="Silva S.R."/>
            <person name="Alvarenga D.O."/>
            <person name="Michael T.P."/>
            <person name="Miranda V.F.O."/>
            <person name="Varani A.M."/>
        </authorList>
    </citation>
    <scope>NUCLEOTIDE SEQUENCE</scope>
</reference>
<organism evidence="2">
    <name type="scientific">Utricularia reniformis</name>
    <dbReference type="NCBI Taxonomy" id="192314"/>
    <lineage>
        <taxon>Eukaryota</taxon>
        <taxon>Viridiplantae</taxon>
        <taxon>Streptophyta</taxon>
        <taxon>Embryophyta</taxon>
        <taxon>Tracheophyta</taxon>
        <taxon>Spermatophyta</taxon>
        <taxon>Magnoliopsida</taxon>
        <taxon>eudicotyledons</taxon>
        <taxon>Gunneridae</taxon>
        <taxon>Pentapetalae</taxon>
        <taxon>asterids</taxon>
        <taxon>lamiids</taxon>
        <taxon>Lamiales</taxon>
        <taxon>Lentibulariaceae</taxon>
        <taxon>Utricularia</taxon>
    </lineage>
</organism>
<evidence type="ECO:0000313" key="2">
    <source>
        <dbReference type="EMBL" id="ART31141.1"/>
    </source>
</evidence>
<name>A0A1Y0B174_9LAMI</name>
<feature type="chain" id="PRO_5012575614" evidence="1">
    <location>
        <begin position="19"/>
        <end position="62"/>
    </location>
</feature>
<geneLocation type="mitochondrion" evidence="2"/>
<sequence length="62" mass="7418">MGRIRTWLLRFFRLPSFGRLPVALLDLSRLLDLLPIPRKHLNQELWRLGIEFSFVMHDSSNQ</sequence>
<accession>A0A1Y0B174</accession>
<feature type="signal peptide" evidence="1">
    <location>
        <begin position="1"/>
        <end position="18"/>
    </location>
</feature>
<evidence type="ECO:0000256" key="1">
    <source>
        <dbReference type="SAM" id="SignalP"/>
    </source>
</evidence>
<dbReference type="AlphaFoldDB" id="A0A1Y0B174"/>
<keyword evidence="1" id="KW-0732">Signal</keyword>